<organism evidence="3 4">
    <name type="scientific">Nocardioides oleivorans</name>
    <dbReference type="NCBI Taxonomy" id="273676"/>
    <lineage>
        <taxon>Bacteria</taxon>
        <taxon>Bacillati</taxon>
        <taxon>Actinomycetota</taxon>
        <taxon>Actinomycetes</taxon>
        <taxon>Propionibacteriales</taxon>
        <taxon>Nocardioidaceae</taxon>
        <taxon>Nocardioides</taxon>
    </lineage>
</organism>
<dbReference type="InterPro" id="IPR047697">
    <property type="entry name" value="AztD-like"/>
</dbReference>
<dbReference type="NCBIfam" id="NF038015">
    <property type="entry name" value="AztD"/>
    <property type="match status" value="1"/>
</dbReference>
<sequence length="427" mass="44152">MNRRSLHVLLPTLVVLGASACGTDSSTSRSTSSGAGSPAPAASPDTSSDTASEAAAGSGTEAASATPRLAVTYDGGVLVVDATSGEVVVDEPMEGFVRASAAGDGRHVLISGAGGWQALDLGTWSHEHGDHAHHYTGDVPGLTGVAFEAVEPGHVVVHDEITTLFDDGTGTITVFDPADLGEGAPEVTTTAADEAHHGVAVQLADRNLLMTVGDEESRSGVRLVGPSGAVMAETDECPGVHGEAFAEDTAVFGCEDGAVVLDGRSFTKVTSPDGYGRIGNQAGSEVSPILLGDYKTDADAELERPTRIALIDTRDASLELVDLGTSYTFRSLGRGPDGEALVLGTDGALHVIDAESGRTTDTIEVVDRWREPLDWQQPRPALHVVGETAYVTDPRRDQVHVVDLGRAKVTSTLDLPHTPNEIVANAG</sequence>
<feature type="compositionally biased region" description="Low complexity" evidence="1">
    <location>
        <begin position="22"/>
        <end position="63"/>
    </location>
</feature>
<dbReference type="SUPFAM" id="SSF50969">
    <property type="entry name" value="YVTN repeat-like/Quinoprotein amine dehydrogenase"/>
    <property type="match status" value="1"/>
</dbReference>
<protein>
    <recommendedName>
        <fullName evidence="5">Secreted protein</fullName>
    </recommendedName>
</protein>
<dbReference type="AlphaFoldDB" id="A0A4Q2RY51"/>
<dbReference type="Gene3D" id="2.130.10.10">
    <property type="entry name" value="YVTN repeat-like/Quinoprotein amine dehydrogenase"/>
    <property type="match status" value="1"/>
</dbReference>
<comment type="caution">
    <text evidence="3">The sequence shown here is derived from an EMBL/GenBank/DDBJ whole genome shotgun (WGS) entry which is preliminary data.</text>
</comment>
<keyword evidence="4" id="KW-1185">Reference proteome</keyword>
<evidence type="ECO:0008006" key="5">
    <source>
        <dbReference type="Google" id="ProtNLM"/>
    </source>
</evidence>
<dbReference type="InterPro" id="IPR011044">
    <property type="entry name" value="Quino_amine_DH_bsu"/>
</dbReference>
<accession>A0A4Q2RY51</accession>
<dbReference type="RefSeq" id="WP_129397856.1">
    <property type="nucleotide sequence ID" value="NZ_SDWT01000001.1"/>
</dbReference>
<evidence type="ECO:0000313" key="4">
    <source>
        <dbReference type="Proteomes" id="UP000294071"/>
    </source>
</evidence>
<feature type="signal peptide" evidence="2">
    <location>
        <begin position="1"/>
        <end position="20"/>
    </location>
</feature>
<gene>
    <name evidence="3" type="ORF">EUA93_00395</name>
</gene>
<proteinExistence type="predicted"/>
<dbReference type="Proteomes" id="UP000294071">
    <property type="component" value="Unassembled WGS sequence"/>
</dbReference>
<dbReference type="InterPro" id="IPR015943">
    <property type="entry name" value="WD40/YVTN_repeat-like_dom_sf"/>
</dbReference>
<evidence type="ECO:0000256" key="2">
    <source>
        <dbReference type="SAM" id="SignalP"/>
    </source>
</evidence>
<dbReference type="PROSITE" id="PS51257">
    <property type="entry name" value="PROKAR_LIPOPROTEIN"/>
    <property type="match status" value="1"/>
</dbReference>
<feature type="chain" id="PRO_5020384640" description="Secreted protein" evidence="2">
    <location>
        <begin position="21"/>
        <end position="427"/>
    </location>
</feature>
<evidence type="ECO:0000313" key="3">
    <source>
        <dbReference type="EMBL" id="RYB92945.1"/>
    </source>
</evidence>
<keyword evidence="2" id="KW-0732">Signal</keyword>
<dbReference type="EMBL" id="SDWT01000001">
    <property type="protein sequence ID" value="RYB92945.1"/>
    <property type="molecule type" value="Genomic_DNA"/>
</dbReference>
<reference evidence="3 4" key="1">
    <citation type="submission" date="2019-01" db="EMBL/GenBank/DDBJ databases">
        <title>Novel species of Nocardioides.</title>
        <authorList>
            <person name="Liu Q."/>
            <person name="Xin Y.-H."/>
        </authorList>
    </citation>
    <scope>NUCLEOTIDE SEQUENCE [LARGE SCALE GENOMIC DNA]</scope>
    <source>
        <strain evidence="3 4">CGMCC 4.6882</strain>
    </source>
</reference>
<name>A0A4Q2RY51_9ACTN</name>
<feature type="region of interest" description="Disordered" evidence="1">
    <location>
        <begin position="21"/>
        <end position="63"/>
    </location>
</feature>
<dbReference type="OrthoDB" id="3250815at2"/>
<evidence type="ECO:0000256" key="1">
    <source>
        <dbReference type="SAM" id="MobiDB-lite"/>
    </source>
</evidence>